<dbReference type="AlphaFoldDB" id="A0A150FUW8"/>
<evidence type="ECO:0000256" key="3">
    <source>
        <dbReference type="ARBA" id="ARBA00022664"/>
    </source>
</evidence>
<evidence type="ECO:0000256" key="8">
    <source>
        <dbReference type="SAM" id="MobiDB-lite"/>
    </source>
</evidence>
<keyword evidence="3" id="KW-0507">mRNA processing</keyword>
<dbReference type="GO" id="GO:0000974">
    <property type="term" value="C:Prp19 complex"/>
    <property type="evidence" value="ECO:0007669"/>
    <property type="project" value="TreeGrafter"/>
</dbReference>
<dbReference type="OrthoDB" id="541719at2759"/>
<keyword evidence="4" id="KW-0747">Spliceosome</keyword>
<keyword evidence="5" id="KW-0677">Repeat</keyword>
<dbReference type="Pfam" id="PF23233">
    <property type="entry name" value="HAT_Syf1_CNRKL1_N"/>
    <property type="match status" value="1"/>
</dbReference>
<comment type="caution">
    <text evidence="10">The sequence shown here is derived from an EMBL/GenBank/DDBJ whole genome shotgun (WGS) entry which is preliminary data.</text>
</comment>
<name>A0A150FUW8_GONPE</name>
<evidence type="ECO:0000256" key="7">
    <source>
        <dbReference type="ARBA" id="ARBA00023242"/>
    </source>
</evidence>
<dbReference type="Gene3D" id="1.25.40.10">
    <property type="entry name" value="Tetratricopeptide repeat domain"/>
    <property type="match status" value="2"/>
</dbReference>
<reference evidence="11" key="1">
    <citation type="journal article" date="2016" name="Nat. Commun.">
        <title>The Gonium pectorale genome demonstrates co-option of cell cycle regulation during the evolution of multicellularity.</title>
        <authorList>
            <person name="Hanschen E.R."/>
            <person name="Marriage T.N."/>
            <person name="Ferris P.J."/>
            <person name="Hamaji T."/>
            <person name="Toyoda A."/>
            <person name="Fujiyama A."/>
            <person name="Neme R."/>
            <person name="Noguchi H."/>
            <person name="Minakuchi Y."/>
            <person name="Suzuki M."/>
            <person name="Kawai-Toyooka H."/>
            <person name="Smith D.R."/>
            <person name="Sparks H."/>
            <person name="Anderson J."/>
            <person name="Bakaric R."/>
            <person name="Luria V."/>
            <person name="Karger A."/>
            <person name="Kirschner M.W."/>
            <person name="Durand P.M."/>
            <person name="Michod R.E."/>
            <person name="Nozaki H."/>
            <person name="Olson B.J."/>
        </authorList>
    </citation>
    <scope>NUCLEOTIDE SEQUENCE [LARGE SCALE GENOMIC DNA]</scope>
    <source>
        <strain evidence="11">NIES-2863</strain>
    </source>
</reference>
<gene>
    <name evidence="10" type="ORF">GPECTOR_494g448</name>
</gene>
<evidence type="ECO:0000256" key="6">
    <source>
        <dbReference type="ARBA" id="ARBA00023187"/>
    </source>
</evidence>
<dbReference type="PANTHER" id="PTHR11246:SF3">
    <property type="entry name" value="CROOKED NECK-LIKE PROTEIN 1"/>
    <property type="match status" value="1"/>
</dbReference>
<accession>A0A150FUW8</accession>
<evidence type="ECO:0000313" key="10">
    <source>
        <dbReference type="EMBL" id="KXZ41396.1"/>
    </source>
</evidence>
<evidence type="ECO:0000313" key="11">
    <source>
        <dbReference type="Proteomes" id="UP000075714"/>
    </source>
</evidence>
<evidence type="ECO:0000256" key="1">
    <source>
        <dbReference type="ARBA" id="ARBA00004123"/>
    </source>
</evidence>
<evidence type="ECO:0000256" key="2">
    <source>
        <dbReference type="ARBA" id="ARBA00008644"/>
    </source>
</evidence>
<evidence type="ECO:0000256" key="5">
    <source>
        <dbReference type="ARBA" id="ARBA00022737"/>
    </source>
</evidence>
<dbReference type="Proteomes" id="UP000075714">
    <property type="component" value="Unassembled WGS sequence"/>
</dbReference>
<dbReference type="GO" id="GO:0071011">
    <property type="term" value="C:precatalytic spliceosome"/>
    <property type="evidence" value="ECO:0007669"/>
    <property type="project" value="TreeGrafter"/>
</dbReference>
<comment type="subcellular location">
    <subcellularLocation>
        <location evidence="1">Nucleus</location>
    </subcellularLocation>
</comment>
<dbReference type="EMBL" id="LSYV01000491">
    <property type="protein sequence ID" value="KXZ41396.1"/>
    <property type="molecule type" value="Genomic_DNA"/>
</dbReference>
<keyword evidence="7" id="KW-0539">Nucleus</keyword>
<dbReference type="InterPro" id="IPR055433">
    <property type="entry name" value="HAT_Syf1-like_N"/>
</dbReference>
<keyword evidence="6" id="KW-0508">mRNA splicing</keyword>
<sequence>MADPKAQLPRTTRVKNKQPADKQITAEQLLREAKEIQLEDDYKAPKQIITDAAELAEYRLSKRKQFEDLVRRVGRFNGGVWVKYATWEEQQKDFRRARSVWERALAIEYRNVSLWLKYAEMEMRHRFVNHARNVWDRAVSLLPRFELRYSEVERARATFERYVQILPSVKAWVRYAKFEMQNGEVALARRCYERAVEELGEDGQTEEFFIKFAEFEEKAREVERARAIYRYALDHIPKSYIDFEISQGERERVRLLYTRLLDRTKHVKVWLSYARFEAAPMPAPEGEDG</sequence>
<comment type="similarity">
    <text evidence="2">Belongs to the crooked-neck family.</text>
</comment>
<dbReference type="PANTHER" id="PTHR11246">
    <property type="entry name" value="PRE-MRNA SPLICING FACTOR"/>
    <property type="match status" value="1"/>
</dbReference>
<dbReference type="STRING" id="33097.A0A150FUW8"/>
<evidence type="ECO:0000259" key="9">
    <source>
        <dbReference type="Pfam" id="PF23233"/>
    </source>
</evidence>
<evidence type="ECO:0000256" key="4">
    <source>
        <dbReference type="ARBA" id="ARBA00022728"/>
    </source>
</evidence>
<dbReference type="GO" id="GO:0071014">
    <property type="term" value="C:post-mRNA release spliceosomal complex"/>
    <property type="evidence" value="ECO:0007669"/>
    <property type="project" value="TreeGrafter"/>
</dbReference>
<protein>
    <recommendedName>
        <fullName evidence="9">Pre-mRNA-splicing factor Syf1-like N-terminal HAT-repeats domain-containing protein</fullName>
    </recommendedName>
</protein>
<dbReference type="InterPro" id="IPR003107">
    <property type="entry name" value="HAT"/>
</dbReference>
<proteinExistence type="inferred from homology"/>
<dbReference type="InterPro" id="IPR045075">
    <property type="entry name" value="Syf1-like"/>
</dbReference>
<feature type="region of interest" description="Disordered" evidence="8">
    <location>
        <begin position="1"/>
        <end position="24"/>
    </location>
</feature>
<organism evidence="10 11">
    <name type="scientific">Gonium pectorale</name>
    <name type="common">Green alga</name>
    <dbReference type="NCBI Taxonomy" id="33097"/>
    <lineage>
        <taxon>Eukaryota</taxon>
        <taxon>Viridiplantae</taxon>
        <taxon>Chlorophyta</taxon>
        <taxon>core chlorophytes</taxon>
        <taxon>Chlorophyceae</taxon>
        <taxon>CS clade</taxon>
        <taxon>Chlamydomonadales</taxon>
        <taxon>Volvocaceae</taxon>
        <taxon>Gonium</taxon>
    </lineage>
</organism>
<dbReference type="SMART" id="SM00386">
    <property type="entry name" value="HAT"/>
    <property type="match status" value="6"/>
</dbReference>
<dbReference type="GO" id="GO:0071007">
    <property type="term" value="C:U2-type catalytic step 2 spliceosome"/>
    <property type="evidence" value="ECO:0007669"/>
    <property type="project" value="TreeGrafter"/>
</dbReference>
<dbReference type="InterPro" id="IPR011990">
    <property type="entry name" value="TPR-like_helical_dom_sf"/>
</dbReference>
<feature type="domain" description="Pre-mRNA-splicing factor Syf1-like N-terminal HAT-repeats" evidence="9">
    <location>
        <begin position="75"/>
        <end position="234"/>
    </location>
</feature>
<keyword evidence="11" id="KW-1185">Reference proteome</keyword>
<dbReference type="GO" id="GO:0000245">
    <property type="term" value="P:spliceosomal complex assembly"/>
    <property type="evidence" value="ECO:0007669"/>
    <property type="project" value="TreeGrafter"/>
</dbReference>
<dbReference type="SUPFAM" id="SSF48452">
    <property type="entry name" value="TPR-like"/>
    <property type="match status" value="2"/>
</dbReference>